<keyword evidence="10" id="KW-0234">DNA repair</keyword>
<dbReference type="Gene3D" id="1.10.8.280">
    <property type="entry name" value="ABC transporter ATPase domain-like"/>
    <property type="match status" value="1"/>
</dbReference>
<evidence type="ECO:0000256" key="4">
    <source>
        <dbReference type="ARBA" id="ARBA00022741"/>
    </source>
</evidence>
<dbReference type="InterPro" id="IPR027417">
    <property type="entry name" value="P-loop_NTPase"/>
</dbReference>
<keyword evidence="2" id="KW-0963">Cytoplasm</keyword>
<dbReference type="SUPFAM" id="SSF52540">
    <property type="entry name" value="P-loop containing nucleoside triphosphate hydrolases"/>
    <property type="match status" value="2"/>
</dbReference>
<dbReference type="GO" id="GO:0006281">
    <property type="term" value="P:DNA repair"/>
    <property type="evidence" value="ECO:0007669"/>
    <property type="project" value="UniProtKB-KW"/>
</dbReference>
<feature type="domain" description="ABC transporter" evidence="14">
    <location>
        <begin position="476"/>
        <end position="777"/>
    </location>
</feature>
<evidence type="ECO:0000259" key="14">
    <source>
        <dbReference type="PROSITE" id="PS50893"/>
    </source>
</evidence>
<sequence>MHVGPEHPADQHDRIRVRGARENNLRSVDVDLPKRRLTVFTGVSGSGKSSLVFGTVAAESQRMINETYSAFVQGFMPSLGRPDVDVLDGLTTAIVVDQERIGADPRSTVGTATDVGAMLRVLFSRLGTPHIGGPNAFSFNLATVTAGGAITVQKGKDAKAEKVTFTRLGGMCPDCEGRGTVSDIDLTQLFDDTRSLADGALTIPGYGTDGWNVRMFAESGFFDRDKPIRDYTDQERQDFLYREPTKRKIAGINMTYEGLVPRVRRSFLQKDREAMQPHVRAFVDRAVTFTTCPACDGTRLNDVARSSRIAGRSIADVCGMQITDLADWLHGLDEPSVGPLLDGLRDALDSFVEIGLGYLSLDRPTGTLSGGEGQRVKMVKHLGSSLSDVTYVFDEPSTGLHPHDIERMNGLLLRLRDKGNTVLVVEHKPEVIQIADHVVDLGPGAGANGGTLCYEGTVEGLRASGTVTGEHLDDRVAVKPVVRRRTGVLEIRGADAHNLRGVDVDVPTGVLTVVTGVAGSGKSTLVRGSLSARDGVVSVDQSGIRGSRRSNPATYTGLLEPVRKAFAKANGVKPALFSANSEGACPACNGAGVVYTDLGMMAGVATTCAECGGKRFDQSVLEYRLGGRDISEVLAMSVAEAERFFAAGDSRIPAAHAVLSRLADVGLGYLTIGQPLTTLSGGERQRLKLANHLGEQGGVIVLDEPTTGLHLADVGQLLGLLDRLVDAGRTVVVIEHHQAVMAHADWIIDLGPGAGHDGGRVVFEGTPADLVAARSTVTGQHLADYVR</sequence>
<keyword evidence="5" id="KW-0227">DNA damage</keyword>
<evidence type="ECO:0000256" key="1">
    <source>
        <dbReference type="ARBA" id="ARBA00004496"/>
    </source>
</evidence>
<comment type="caution">
    <text evidence="15">The sequence shown here is derived from an EMBL/GenBank/DDBJ whole genome shotgun (WGS) entry which is preliminary data.</text>
</comment>
<dbReference type="EMBL" id="JAGYPE010000003">
    <property type="protein sequence ID" value="MBS4183326.1"/>
    <property type="molecule type" value="Genomic_DNA"/>
</dbReference>
<reference evidence="15" key="1">
    <citation type="submission" date="2021-05" db="EMBL/GenBank/DDBJ databases">
        <title>Novel Bacillus species.</title>
        <authorList>
            <person name="Liu G."/>
        </authorList>
    </citation>
    <scope>NUCLEOTIDE SEQUENCE</scope>
    <source>
        <strain evidence="15">FJAT-50051</strain>
    </source>
</reference>
<dbReference type="Gene3D" id="3.40.50.300">
    <property type="entry name" value="P-loop containing nucleotide triphosphate hydrolases"/>
    <property type="match status" value="2"/>
</dbReference>
<dbReference type="Gene3D" id="1.20.1580.10">
    <property type="entry name" value="ABC transporter ATPase like domain"/>
    <property type="match status" value="2"/>
</dbReference>
<name>A0A942T170_9BACI</name>
<evidence type="ECO:0000256" key="8">
    <source>
        <dbReference type="ARBA" id="ARBA00022881"/>
    </source>
</evidence>
<dbReference type="PROSITE" id="PS50893">
    <property type="entry name" value="ABC_TRANSPORTER_2"/>
    <property type="match status" value="1"/>
</dbReference>
<dbReference type="GO" id="GO:0003677">
    <property type="term" value="F:DNA binding"/>
    <property type="evidence" value="ECO:0007669"/>
    <property type="project" value="UniProtKB-KW"/>
</dbReference>
<evidence type="ECO:0000256" key="3">
    <source>
        <dbReference type="ARBA" id="ARBA00022737"/>
    </source>
</evidence>
<comment type="similarity">
    <text evidence="11">Belongs to the ABC transporter superfamily. UvrA family.</text>
</comment>
<evidence type="ECO:0000256" key="10">
    <source>
        <dbReference type="ARBA" id="ARBA00023204"/>
    </source>
</evidence>
<keyword evidence="6" id="KW-0228">DNA excision</keyword>
<organism evidence="15">
    <name type="scientific">Neobacillus citreus</name>
    <dbReference type="NCBI Taxonomy" id="2833578"/>
    <lineage>
        <taxon>Bacteria</taxon>
        <taxon>Bacillati</taxon>
        <taxon>Bacillota</taxon>
        <taxon>Bacilli</taxon>
        <taxon>Bacillales</taxon>
        <taxon>Bacillaceae</taxon>
        <taxon>Neobacillus</taxon>
    </lineage>
</organism>
<dbReference type="AlphaFoldDB" id="A0A942T170"/>
<keyword evidence="3" id="KW-0677">Repeat</keyword>
<keyword evidence="4" id="KW-0547">Nucleotide-binding</keyword>
<dbReference type="Pfam" id="PF00005">
    <property type="entry name" value="ABC_tran"/>
    <property type="match status" value="1"/>
</dbReference>
<dbReference type="GO" id="GO:0004518">
    <property type="term" value="F:nuclease activity"/>
    <property type="evidence" value="ECO:0007669"/>
    <property type="project" value="UniProtKB-KW"/>
</dbReference>
<dbReference type="PANTHER" id="PTHR43152">
    <property type="entry name" value="UVRABC SYSTEM PROTEIN A"/>
    <property type="match status" value="1"/>
</dbReference>
<evidence type="ECO:0000256" key="9">
    <source>
        <dbReference type="ARBA" id="ARBA00023125"/>
    </source>
</evidence>
<accession>A0A942T170</accession>
<evidence type="ECO:0000256" key="2">
    <source>
        <dbReference type="ARBA" id="ARBA00022490"/>
    </source>
</evidence>
<keyword evidence="7" id="KW-0067">ATP-binding</keyword>
<dbReference type="PANTHER" id="PTHR43152:SF2">
    <property type="entry name" value="DRUG RESISTANCE ABC TRANSPORTER"/>
    <property type="match status" value="1"/>
</dbReference>
<dbReference type="InterPro" id="IPR003439">
    <property type="entry name" value="ABC_transporter-like_ATP-bd"/>
</dbReference>
<dbReference type="GO" id="GO:0005737">
    <property type="term" value="C:cytoplasm"/>
    <property type="evidence" value="ECO:0007669"/>
    <property type="project" value="UniProtKB-SubCell"/>
</dbReference>
<evidence type="ECO:0000256" key="7">
    <source>
        <dbReference type="ARBA" id="ARBA00022840"/>
    </source>
</evidence>
<comment type="subcellular location">
    <subcellularLocation>
        <location evidence="1">Cytoplasm</location>
    </subcellularLocation>
</comment>
<evidence type="ECO:0000256" key="6">
    <source>
        <dbReference type="ARBA" id="ARBA00022769"/>
    </source>
</evidence>
<evidence type="ECO:0000256" key="12">
    <source>
        <dbReference type="ARBA" id="ARBA00039316"/>
    </source>
</evidence>
<proteinExistence type="inferred from homology"/>
<protein>
    <recommendedName>
        <fullName evidence="12">UvrABC system protein A</fullName>
    </recommendedName>
    <alternativeName>
        <fullName evidence="13">Excinuclease ABC subunit A</fullName>
    </alternativeName>
</protein>
<evidence type="ECO:0000256" key="11">
    <source>
        <dbReference type="ARBA" id="ARBA00038000"/>
    </source>
</evidence>
<evidence type="ECO:0000256" key="13">
    <source>
        <dbReference type="ARBA" id="ARBA00042156"/>
    </source>
</evidence>
<dbReference type="GO" id="GO:0016887">
    <property type="term" value="F:ATP hydrolysis activity"/>
    <property type="evidence" value="ECO:0007669"/>
    <property type="project" value="InterPro"/>
</dbReference>
<keyword evidence="9" id="KW-0238">DNA-binding</keyword>
<dbReference type="GO" id="GO:0005524">
    <property type="term" value="F:ATP binding"/>
    <property type="evidence" value="ECO:0007669"/>
    <property type="project" value="UniProtKB-KW"/>
</dbReference>
<gene>
    <name evidence="15" type="ORF">KHB02_18185</name>
</gene>
<evidence type="ECO:0000256" key="5">
    <source>
        <dbReference type="ARBA" id="ARBA00022763"/>
    </source>
</evidence>
<keyword evidence="8" id="KW-0267">Excision nuclease</keyword>
<evidence type="ECO:0000313" key="15">
    <source>
        <dbReference type="EMBL" id="MBS4183326.1"/>
    </source>
</evidence>